<evidence type="ECO:0000313" key="2">
    <source>
        <dbReference type="Proteomes" id="UP000652761"/>
    </source>
</evidence>
<proteinExistence type="predicted"/>
<evidence type="ECO:0000313" key="1">
    <source>
        <dbReference type="EMBL" id="MQL71021.1"/>
    </source>
</evidence>
<sequence>MVAPERPAAIGLAVHVATGNGRVGWQGHAALTRPARPSDIVAMLMGVATVLVPRRVICRALLARPGTPRTTGVLPGVGVGSLSGQTTAVTVVCFVFYLALTRREGETSQQRQGARPAEETGQ</sequence>
<organism evidence="1 2">
    <name type="scientific">Colocasia esculenta</name>
    <name type="common">Wild taro</name>
    <name type="synonym">Arum esculentum</name>
    <dbReference type="NCBI Taxonomy" id="4460"/>
    <lineage>
        <taxon>Eukaryota</taxon>
        <taxon>Viridiplantae</taxon>
        <taxon>Streptophyta</taxon>
        <taxon>Embryophyta</taxon>
        <taxon>Tracheophyta</taxon>
        <taxon>Spermatophyta</taxon>
        <taxon>Magnoliopsida</taxon>
        <taxon>Liliopsida</taxon>
        <taxon>Araceae</taxon>
        <taxon>Aroideae</taxon>
        <taxon>Colocasieae</taxon>
        <taxon>Colocasia</taxon>
    </lineage>
</organism>
<dbReference type="AlphaFoldDB" id="A0A843TJH6"/>
<gene>
    <name evidence="1" type="ORF">Taro_003349</name>
</gene>
<dbReference type="EMBL" id="NMUH01000086">
    <property type="protein sequence ID" value="MQL71021.1"/>
    <property type="molecule type" value="Genomic_DNA"/>
</dbReference>
<keyword evidence="2" id="KW-1185">Reference proteome</keyword>
<comment type="caution">
    <text evidence="1">The sequence shown here is derived from an EMBL/GenBank/DDBJ whole genome shotgun (WGS) entry which is preliminary data.</text>
</comment>
<reference evidence="1" key="1">
    <citation type="submission" date="2017-07" db="EMBL/GenBank/DDBJ databases">
        <title>Taro Niue Genome Assembly and Annotation.</title>
        <authorList>
            <person name="Atibalentja N."/>
            <person name="Keating K."/>
            <person name="Fields C.J."/>
        </authorList>
    </citation>
    <scope>NUCLEOTIDE SEQUENCE</scope>
    <source>
        <strain evidence="1">Niue_2</strain>
        <tissue evidence="1">Leaf</tissue>
    </source>
</reference>
<protein>
    <submittedName>
        <fullName evidence="1">Uncharacterized protein</fullName>
    </submittedName>
</protein>
<name>A0A843TJH6_COLES</name>
<accession>A0A843TJH6</accession>
<dbReference type="Proteomes" id="UP000652761">
    <property type="component" value="Unassembled WGS sequence"/>
</dbReference>